<dbReference type="Gene3D" id="3.40.50.20">
    <property type="match status" value="1"/>
</dbReference>
<evidence type="ECO:0000256" key="4">
    <source>
        <dbReference type="ARBA" id="ARBA00022840"/>
    </source>
</evidence>
<comment type="cofactor">
    <cofactor evidence="1">
        <name>biotin</name>
        <dbReference type="ChEBI" id="CHEBI:57586"/>
    </cofactor>
</comment>
<dbReference type="InterPro" id="IPR011764">
    <property type="entry name" value="Biotin_carboxylation_dom"/>
</dbReference>
<dbReference type="Pfam" id="PF02786">
    <property type="entry name" value="CPSase_L_D2"/>
    <property type="match status" value="1"/>
</dbReference>
<dbReference type="Gene3D" id="3.30.1490.20">
    <property type="entry name" value="ATP-grasp fold, A domain"/>
    <property type="match status" value="1"/>
</dbReference>
<feature type="domain" description="Lipoyl-binding" evidence="7">
    <location>
        <begin position="587"/>
        <end position="662"/>
    </location>
</feature>
<dbReference type="SUPFAM" id="SSF56059">
    <property type="entry name" value="Glutathione synthetase ATP-binding domain-like"/>
    <property type="match status" value="1"/>
</dbReference>
<feature type="domain" description="ATP-grasp" evidence="8">
    <location>
        <begin position="120"/>
        <end position="317"/>
    </location>
</feature>
<dbReference type="Pfam" id="PF02785">
    <property type="entry name" value="Biotin_carb_C"/>
    <property type="match status" value="1"/>
</dbReference>
<dbReference type="PROSITE" id="PS50975">
    <property type="entry name" value="ATP_GRASP"/>
    <property type="match status" value="1"/>
</dbReference>
<evidence type="ECO:0000259" key="9">
    <source>
        <dbReference type="PROSITE" id="PS50979"/>
    </source>
</evidence>
<evidence type="ECO:0000313" key="11">
    <source>
        <dbReference type="Proteomes" id="UP000633219"/>
    </source>
</evidence>
<dbReference type="GO" id="GO:0005524">
    <property type="term" value="F:ATP binding"/>
    <property type="evidence" value="ECO:0007669"/>
    <property type="project" value="UniProtKB-UniRule"/>
</dbReference>
<keyword evidence="2" id="KW-0436">Ligase</keyword>
<evidence type="ECO:0000313" key="10">
    <source>
        <dbReference type="EMBL" id="MBL0373298.1"/>
    </source>
</evidence>
<dbReference type="PROSITE" id="PS00866">
    <property type="entry name" value="CPSASE_1"/>
    <property type="match status" value="1"/>
</dbReference>
<evidence type="ECO:0000259" key="7">
    <source>
        <dbReference type="PROSITE" id="PS50968"/>
    </source>
</evidence>
<dbReference type="InterPro" id="IPR000089">
    <property type="entry name" value="Biotin_lipoyl"/>
</dbReference>
<keyword evidence="4 6" id="KW-0067">ATP-binding</keyword>
<dbReference type="Gene3D" id="3.30.700.40">
    <property type="match status" value="1"/>
</dbReference>
<dbReference type="GO" id="GO:0046872">
    <property type="term" value="F:metal ion binding"/>
    <property type="evidence" value="ECO:0007669"/>
    <property type="project" value="InterPro"/>
</dbReference>
<keyword evidence="5" id="KW-0092">Biotin</keyword>
<dbReference type="InterPro" id="IPR011054">
    <property type="entry name" value="Rudment_hybrid_motif"/>
</dbReference>
<dbReference type="Pfam" id="PF00289">
    <property type="entry name" value="Biotin_carb_N"/>
    <property type="match status" value="1"/>
</dbReference>
<dbReference type="SMART" id="SM00878">
    <property type="entry name" value="Biotin_carb_C"/>
    <property type="match status" value="1"/>
</dbReference>
<dbReference type="GO" id="GO:0016874">
    <property type="term" value="F:ligase activity"/>
    <property type="evidence" value="ECO:0007669"/>
    <property type="project" value="UniProtKB-KW"/>
</dbReference>
<dbReference type="Gene3D" id="3.30.470.20">
    <property type="entry name" value="ATP-grasp fold, B domain"/>
    <property type="match status" value="1"/>
</dbReference>
<comment type="caution">
    <text evidence="10">The sequence shown here is derived from an EMBL/GenBank/DDBJ whole genome shotgun (WGS) entry which is preliminary data.</text>
</comment>
<evidence type="ECO:0000256" key="3">
    <source>
        <dbReference type="ARBA" id="ARBA00022741"/>
    </source>
</evidence>
<dbReference type="FunFam" id="3.30.470.20:FF:000028">
    <property type="entry name" value="Methylcrotonoyl-CoA carboxylase subunit alpha, mitochondrial"/>
    <property type="match status" value="1"/>
</dbReference>
<feature type="domain" description="Biotin carboxylation" evidence="9">
    <location>
        <begin position="1"/>
        <end position="447"/>
    </location>
</feature>
<dbReference type="SUPFAM" id="SSF52440">
    <property type="entry name" value="PreATP-grasp domain"/>
    <property type="match status" value="1"/>
</dbReference>
<dbReference type="PANTHER" id="PTHR18866">
    <property type="entry name" value="CARBOXYLASE:PYRUVATE/ACETYL-COA/PROPIONYL-COA CARBOXYLASE"/>
    <property type="match status" value="1"/>
</dbReference>
<evidence type="ECO:0000256" key="1">
    <source>
        <dbReference type="ARBA" id="ARBA00001953"/>
    </source>
</evidence>
<dbReference type="NCBIfam" id="NF006367">
    <property type="entry name" value="PRK08591.1"/>
    <property type="match status" value="1"/>
</dbReference>
<dbReference type="InterPro" id="IPR005482">
    <property type="entry name" value="Biotin_COase_C"/>
</dbReference>
<dbReference type="RefSeq" id="WP_201659694.1">
    <property type="nucleotide sequence ID" value="NZ_JAEQNC010000007.1"/>
</dbReference>
<keyword evidence="3 6" id="KW-0547">Nucleotide-binding</keyword>
<evidence type="ECO:0000256" key="6">
    <source>
        <dbReference type="PROSITE-ProRule" id="PRU00409"/>
    </source>
</evidence>
<dbReference type="InterPro" id="IPR050856">
    <property type="entry name" value="Biotin_carboxylase_complex"/>
</dbReference>
<dbReference type="PANTHER" id="PTHR18866:SF33">
    <property type="entry name" value="METHYLCROTONOYL-COA CARBOXYLASE SUBUNIT ALPHA, MITOCHONDRIAL-RELATED"/>
    <property type="match status" value="1"/>
</dbReference>
<gene>
    <name evidence="10" type="ORF">JJB09_14770</name>
</gene>
<organism evidence="10 11">
    <name type="scientific">Rhizobium setariae</name>
    <dbReference type="NCBI Taxonomy" id="2801340"/>
    <lineage>
        <taxon>Bacteria</taxon>
        <taxon>Pseudomonadati</taxon>
        <taxon>Pseudomonadota</taxon>
        <taxon>Alphaproteobacteria</taxon>
        <taxon>Hyphomicrobiales</taxon>
        <taxon>Rhizobiaceae</taxon>
        <taxon>Rhizobium/Agrobacterium group</taxon>
        <taxon>Rhizobium</taxon>
    </lineage>
</organism>
<proteinExistence type="predicted"/>
<reference evidence="10" key="1">
    <citation type="submission" date="2021-01" db="EMBL/GenBank/DDBJ databases">
        <title>Rhizobium sp. strain KVB221 16S ribosomal RNA gene Genome sequencing and assembly.</title>
        <authorList>
            <person name="Kang M."/>
        </authorList>
    </citation>
    <scope>NUCLEOTIDE SEQUENCE</scope>
    <source>
        <strain evidence="10">KVB221</strain>
    </source>
</reference>
<dbReference type="SUPFAM" id="SSF51246">
    <property type="entry name" value="Rudiment single hybrid motif"/>
    <property type="match status" value="1"/>
</dbReference>
<dbReference type="Proteomes" id="UP000633219">
    <property type="component" value="Unassembled WGS sequence"/>
</dbReference>
<dbReference type="InterPro" id="IPR011761">
    <property type="entry name" value="ATP-grasp"/>
</dbReference>
<dbReference type="PROSITE" id="PS50968">
    <property type="entry name" value="BIOTINYL_LIPOYL"/>
    <property type="match status" value="1"/>
</dbReference>
<evidence type="ECO:0000259" key="8">
    <source>
        <dbReference type="PROSITE" id="PS50975"/>
    </source>
</evidence>
<evidence type="ECO:0000256" key="5">
    <source>
        <dbReference type="ARBA" id="ARBA00023267"/>
    </source>
</evidence>
<dbReference type="InterPro" id="IPR005479">
    <property type="entry name" value="CPAse_ATP-bd"/>
</dbReference>
<dbReference type="EMBL" id="JAEQNC010000007">
    <property type="protein sequence ID" value="MBL0373298.1"/>
    <property type="molecule type" value="Genomic_DNA"/>
</dbReference>
<protein>
    <submittedName>
        <fullName evidence="10">Acetyl/propionyl/methylcrotonyl-CoA carboxylase subunit alpha</fullName>
    </submittedName>
</protein>
<dbReference type="Gene3D" id="2.40.50.100">
    <property type="match status" value="1"/>
</dbReference>
<dbReference type="InterPro" id="IPR005481">
    <property type="entry name" value="BC-like_N"/>
</dbReference>
<name>A0A937CQ30_9HYPH</name>
<keyword evidence="11" id="KW-1185">Reference proteome</keyword>
<dbReference type="Pfam" id="PF00364">
    <property type="entry name" value="Biotin_lipoyl"/>
    <property type="match status" value="1"/>
</dbReference>
<dbReference type="FunFam" id="3.30.1490.20:FF:000003">
    <property type="entry name" value="acetyl-CoA carboxylase isoform X1"/>
    <property type="match status" value="1"/>
</dbReference>
<dbReference type="InterPro" id="IPR011053">
    <property type="entry name" value="Single_hybrid_motif"/>
</dbReference>
<dbReference type="PROSITE" id="PS50979">
    <property type="entry name" value="BC"/>
    <property type="match status" value="1"/>
</dbReference>
<accession>A0A937CQ30</accession>
<dbReference type="SUPFAM" id="SSF51230">
    <property type="entry name" value="Single hybrid motif"/>
    <property type="match status" value="1"/>
</dbReference>
<dbReference type="PROSITE" id="PS00188">
    <property type="entry name" value="BIOTIN"/>
    <property type="match status" value="1"/>
</dbReference>
<dbReference type="AlphaFoldDB" id="A0A937CQ30"/>
<dbReference type="InterPro" id="IPR013815">
    <property type="entry name" value="ATP_grasp_subdomain_1"/>
</dbReference>
<dbReference type="InterPro" id="IPR001882">
    <property type="entry name" value="Biotin_BS"/>
</dbReference>
<sequence>MFSKILIANRGEIAVRVIRTAQRMGVSTVAIYSEADREAWHAAMADEAYEIGPPPAAQSYLDIAKVIAVAKARGAEAIHPGYGFLSENAGFAAACAEAGMVFIGPPPSAIRSMGGKSEAKALMADAGVPVVPGYHGEEQADDRLSEEAAQIGYPVLIKASAGGGGKGMRVAATPEMFLEELEGAKREALSSFGDARMLLEKYLLRPRHVEVQVFADSHGNCYSLFERDCSIQRRHQKVIEEAPAPGLSDELRRRMGQTAVAAALAIGYVGAGTVEFLLDGNGDFYFMEMNTRLQVEHPVTEFITGLDLVEWQLRVAAGEALPAGWANLDINGHAIEARLYAEDPANGFLPSTGPVSHLRLPEAGPNLRIDSGIREGDQITVHYDPMIAKLVVWDLDRISAVRRLSKALAEVAICGVANNAGFLERLTAQPEFAAAELDTGFIERHERLLFPVVEAPQWHLVAMAALGLLLSRRAEMADTAARSIDPYSPWADMSAFRLNASRRERLDFSIGGQRAELQVVHGSGAYLLELEGKVQTVEGKLEPDGSLHATFEGIRRKGFFFRDGKHFELVVDGLNHCVAVVDNLDVEIDEAHSGGLASPMPGIIRAILAKPGEAVEKGRPLVVMEAMKMEHTVRAPSKGVVASFNCAIGTMVEAGALLVVFEPEA</sequence>
<dbReference type="CDD" id="cd06850">
    <property type="entry name" value="biotinyl_domain"/>
    <property type="match status" value="1"/>
</dbReference>
<dbReference type="PROSITE" id="PS00867">
    <property type="entry name" value="CPSASE_2"/>
    <property type="match status" value="1"/>
</dbReference>
<dbReference type="InterPro" id="IPR016185">
    <property type="entry name" value="PreATP-grasp_dom_sf"/>
</dbReference>
<evidence type="ECO:0000256" key="2">
    <source>
        <dbReference type="ARBA" id="ARBA00022598"/>
    </source>
</evidence>
<dbReference type="FunFam" id="3.40.50.20:FF:000010">
    <property type="entry name" value="Propionyl-CoA carboxylase subunit alpha"/>
    <property type="match status" value="1"/>
</dbReference>